<reference evidence="1" key="2">
    <citation type="submission" date="2025-09" db="UniProtKB">
        <authorList>
            <consortium name="Ensembl"/>
        </authorList>
    </citation>
    <scope>IDENTIFICATION</scope>
</reference>
<name>A0A3B4AH89_9GOBI</name>
<organism evidence="1 2">
    <name type="scientific">Periophthalmus magnuspinnatus</name>
    <dbReference type="NCBI Taxonomy" id="409849"/>
    <lineage>
        <taxon>Eukaryota</taxon>
        <taxon>Metazoa</taxon>
        <taxon>Chordata</taxon>
        <taxon>Craniata</taxon>
        <taxon>Vertebrata</taxon>
        <taxon>Euteleostomi</taxon>
        <taxon>Actinopterygii</taxon>
        <taxon>Neopterygii</taxon>
        <taxon>Teleostei</taxon>
        <taxon>Neoteleostei</taxon>
        <taxon>Acanthomorphata</taxon>
        <taxon>Gobiaria</taxon>
        <taxon>Gobiiformes</taxon>
        <taxon>Gobioidei</taxon>
        <taxon>Gobiidae</taxon>
        <taxon>Oxudercinae</taxon>
        <taxon>Periophthalmus</taxon>
    </lineage>
</organism>
<protein>
    <submittedName>
        <fullName evidence="1">Uncharacterized protein</fullName>
    </submittedName>
</protein>
<sequence length="134" mass="14770">ISDSETPKSRLEMSSLQPLSTALPAETCLLEPPKLSSNLSCCHLSGNSLGLLFGRPPVRPELPRGGTFDGPRRPPPPEPPFLFSLMMSSRDMFILSDIVELQFHDNPKLNNEVYVRQKPFMSGSGAMLKETDVT</sequence>
<dbReference type="AlphaFoldDB" id="A0A3B4AH89"/>
<evidence type="ECO:0000313" key="2">
    <source>
        <dbReference type="Proteomes" id="UP000261520"/>
    </source>
</evidence>
<dbReference type="Ensembl" id="ENSPMGT00000016908.1">
    <property type="protein sequence ID" value="ENSPMGP00000015846.1"/>
    <property type="gene ID" value="ENSPMGG00000012991.1"/>
</dbReference>
<keyword evidence="2" id="KW-1185">Reference proteome</keyword>
<accession>A0A3B4AH89</accession>
<proteinExistence type="predicted"/>
<dbReference type="Proteomes" id="UP000261520">
    <property type="component" value="Unplaced"/>
</dbReference>
<reference evidence="1" key="1">
    <citation type="submission" date="2025-08" db="UniProtKB">
        <authorList>
            <consortium name="Ensembl"/>
        </authorList>
    </citation>
    <scope>IDENTIFICATION</scope>
</reference>
<evidence type="ECO:0000313" key="1">
    <source>
        <dbReference type="Ensembl" id="ENSPMGP00000015846.1"/>
    </source>
</evidence>